<dbReference type="RefSeq" id="WP_059557939.1">
    <property type="nucleotide sequence ID" value="NZ_CABVPM010000023.1"/>
</dbReference>
<accession>A0A108M4P0</accession>
<dbReference type="GeneID" id="93058334"/>
<evidence type="ECO:0000313" key="3">
    <source>
        <dbReference type="EMBL" id="RQY94486.1"/>
    </source>
</evidence>
<evidence type="ECO:0000313" key="1">
    <source>
        <dbReference type="EMBL" id="KAB0637762.1"/>
    </source>
</evidence>
<evidence type="ECO:0000313" key="6">
    <source>
        <dbReference type="Proteomes" id="UP000473470"/>
    </source>
</evidence>
<dbReference type="EMBL" id="LPHB01000019">
    <property type="protein sequence ID" value="KWA66540.1"/>
    <property type="molecule type" value="Genomic_DNA"/>
</dbReference>
<organism evidence="2">
    <name type="scientific">Burkholderia stagnalis</name>
    <dbReference type="NCBI Taxonomy" id="1503054"/>
    <lineage>
        <taxon>Bacteria</taxon>
        <taxon>Pseudomonadati</taxon>
        <taxon>Pseudomonadota</taxon>
        <taxon>Betaproteobacteria</taxon>
        <taxon>Burkholderiales</taxon>
        <taxon>Burkholderiaceae</taxon>
        <taxon>Burkholderia</taxon>
        <taxon>Burkholderia cepacia complex</taxon>
    </lineage>
</organism>
<proteinExistence type="predicted"/>
<comment type="caution">
    <text evidence="2">The sequence shown here is derived from an EMBL/GenBank/DDBJ whole genome shotgun (WGS) entry which is preliminary data.</text>
</comment>
<protein>
    <submittedName>
        <fullName evidence="2">Uncharacterized protein</fullName>
    </submittedName>
</protein>
<evidence type="ECO:0000313" key="5">
    <source>
        <dbReference type="Proteomes" id="UP000281098"/>
    </source>
</evidence>
<gene>
    <name evidence="3" type="ORF">DF017_10865</name>
    <name evidence="1" type="ORF">F7R25_14385</name>
    <name evidence="2" type="ORF">WT44_05615</name>
</gene>
<dbReference type="AlphaFoldDB" id="A0A108M4P0"/>
<dbReference type="EMBL" id="QTPM01000010">
    <property type="protein sequence ID" value="RQY94486.1"/>
    <property type="molecule type" value="Genomic_DNA"/>
</dbReference>
<keyword evidence="5" id="KW-1185">Reference proteome</keyword>
<dbReference type="Proteomes" id="UP000473470">
    <property type="component" value="Unassembled WGS sequence"/>
</dbReference>
<reference evidence="2 4" key="1">
    <citation type="submission" date="2015-11" db="EMBL/GenBank/DDBJ databases">
        <title>Expanding the genomic diversity of Burkholderia species for the development of highly accurate diagnostics.</title>
        <authorList>
            <person name="Sahl J."/>
            <person name="Keim P."/>
            <person name="Wagner D."/>
        </authorList>
    </citation>
    <scope>NUCLEOTIDE SEQUENCE [LARGE SCALE GENOMIC DNA]</scope>
    <source>
        <strain evidence="2 4">MSMB1960WGS</strain>
    </source>
</reference>
<sequence length="63" mass="6932">MTTIYVVKTGEHFLCLAEDGDIGIAPAIEDAMSFLSYEEAKKTANLHADTGYEIVAVNLERVR</sequence>
<reference evidence="3 5" key="2">
    <citation type="submission" date="2018-08" db="EMBL/GenBank/DDBJ databases">
        <title>Comparative analysis of Burkholderia isolates from Puerto Rico.</title>
        <authorList>
            <person name="Hall C."/>
            <person name="Sahl J."/>
            <person name="Wagner D."/>
        </authorList>
    </citation>
    <scope>NUCLEOTIDE SEQUENCE [LARGE SCALE GENOMIC DNA]</scope>
    <source>
        <strain evidence="3 5">Bp8966</strain>
    </source>
</reference>
<dbReference type="Proteomes" id="UP000281098">
    <property type="component" value="Unassembled WGS sequence"/>
</dbReference>
<dbReference type="KEGG" id="bstg:WT74_18075"/>
<dbReference type="Proteomes" id="UP000068603">
    <property type="component" value="Unassembled WGS sequence"/>
</dbReference>
<evidence type="ECO:0000313" key="2">
    <source>
        <dbReference type="EMBL" id="KWA66540.1"/>
    </source>
</evidence>
<evidence type="ECO:0000313" key="4">
    <source>
        <dbReference type="Proteomes" id="UP000068603"/>
    </source>
</evidence>
<name>A0A108M4P0_9BURK</name>
<dbReference type="EMBL" id="VZOK01000018">
    <property type="protein sequence ID" value="KAB0637762.1"/>
    <property type="molecule type" value="Genomic_DNA"/>
</dbReference>
<reference evidence="1 6" key="3">
    <citation type="submission" date="2019-09" db="EMBL/GenBank/DDBJ databases">
        <title>Draft genome sequences of 48 bacterial type strains from the CCUG.</title>
        <authorList>
            <person name="Tunovic T."/>
            <person name="Pineiro-Iglesias B."/>
            <person name="Unosson C."/>
            <person name="Inganas E."/>
            <person name="Ohlen M."/>
            <person name="Cardew S."/>
            <person name="Jensie-Markopoulos S."/>
            <person name="Salva-Serra F."/>
            <person name="Jaen-Luchoro D."/>
            <person name="Karlsson R."/>
            <person name="Svensson-Stadler L."/>
            <person name="Chun J."/>
            <person name="Moore E."/>
        </authorList>
    </citation>
    <scope>NUCLEOTIDE SEQUENCE [LARGE SCALE GENOMIC DNA]</scope>
    <source>
        <strain evidence="1 6">CCUG 65686</strain>
    </source>
</reference>